<protein>
    <submittedName>
        <fullName evidence="1">Uncharacterized protein</fullName>
    </submittedName>
</protein>
<dbReference type="AlphaFoldDB" id="A0A098E5W4"/>
<evidence type="ECO:0000313" key="1">
    <source>
        <dbReference type="EMBL" id="CEG11122.1"/>
    </source>
</evidence>
<dbReference type="EMBL" id="CCXY01000023">
    <property type="protein sequence ID" value="CEG11122.1"/>
    <property type="molecule type" value="Genomic_DNA"/>
</dbReference>
<gene>
    <name evidence="1" type="ORF">MSIBF_A1190002</name>
</gene>
<proteinExistence type="predicted"/>
<sequence>MDLSIFNRRERYKRDVQLLEKIYEDKDIDIKLKKWKIEEGIRKIYPVLEFEGEGIEKFNDVFEKIRNAEIGKNLTTLGYGFIFPVSEESVNKRKTGQISENYNTAIISPFPDNLRYEPVKIKKNLNVKAGDYIFIKKGFINMFIAKTGFAERILYIDEAEAVEKAKAYKISQNLLSDFKDTIQAMLPQETEKEEEKLAASVLSAGQGLGLFSVVYTQNAVAGISKIYKALQNSLPEIFRNEKIYLNFNSSRWLNFKKNSLKITLEGMPLFEGKNFETHPQQSLWFENAYANQTIASPRIFGKITGAGKSREEVLSLYRNANLINEFKFYNPFYERGKYAFPELKLSEEPIYDEEIRFWLISQRNLYSYAFDAPYVDTYFKKKFANVIQENLNLSLSEGLLNIAIENTIIKESMHRGFESFCRKGDTDSTENAKKFIDENLKEMSNFSTKAGEKFRIDLEKNEKKRTKAGERIYDSIIALVEITGRIPYDELVDGIKKDIKCDEQRIKDVLDFINKTHLSIRTRDLGGIKVVEFK</sequence>
<accession>A0A098E5W4</accession>
<reference evidence="1" key="1">
    <citation type="submission" date="2014-09" db="EMBL/GenBank/DDBJ databases">
        <authorList>
            <person name="Probst J Alexander"/>
        </authorList>
    </citation>
    <scope>NUCLEOTIDE SEQUENCE</scope>
</reference>
<organism evidence="1">
    <name type="scientific">groundwater metagenome</name>
    <dbReference type="NCBI Taxonomy" id="717931"/>
    <lineage>
        <taxon>unclassified sequences</taxon>
        <taxon>metagenomes</taxon>
        <taxon>ecological metagenomes</taxon>
    </lineage>
</organism>
<name>A0A098E5W4_9ZZZZ</name>